<dbReference type="InterPro" id="IPR033121">
    <property type="entry name" value="PEPTIDASE_A1"/>
</dbReference>
<dbReference type="PANTHER" id="PTHR47965">
    <property type="entry name" value="ASPARTYL PROTEASE-RELATED"/>
    <property type="match status" value="1"/>
</dbReference>
<dbReference type="InterPro" id="IPR021109">
    <property type="entry name" value="Peptidase_aspartic_dom_sf"/>
</dbReference>
<keyword evidence="3" id="KW-0326">Glycosidase</keyword>
<dbReference type="GO" id="GO:0004190">
    <property type="term" value="F:aspartic-type endopeptidase activity"/>
    <property type="evidence" value="ECO:0007669"/>
    <property type="project" value="InterPro"/>
</dbReference>
<dbReference type="PANTHER" id="PTHR47965:SF63">
    <property type="entry name" value="OS01G0937200 PROTEIN"/>
    <property type="match status" value="1"/>
</dbReference>
<keyword evidence="3" id="KW-0624">Polysaccharide degradation</keyword>
<name>A0A9K3I0L0_HELAN</name>
<dbReference type="AlphaFoldDB" id="A0A9K3I0L0"/>
<dbReference type="GO" id="GO:0016798">
    <property type="term" value="F:hydrolase activity, acting on glycosyl bonds"/>
    <property type="evidence" value="ECO:0007669"/>
    <property type="project" value="UniProtKB-KW"/>
</dbReference>
<comment type="caution">
    <text evidence="3">The sequence shown here is derived from an EMBL/GenBank/DDBJ whole genome shotgun (WGS) entry which is preliminary data.</text>
</comment>
<protein>
    <submittedName>
        <fullName evidence="3">Aspartic peptidase A1 family, aspartic peptidase domain superfamily, xylanase inhibitor</fullName>
    </submittedName>
</protein>
<dbReference type="InterPro" id="IPR001461">
    <property type="entry name" value="Aspartic_peptidase_A1"/>
</dbReference>
<keyword evidence="4" id="KW-1185">Reference proteome</keyword>
<organism evidence="3 4">
    <name type="scientific">Helianthus annuus</name>
    <name type="common">Common sunflower</name>
    <dbReference type="NCBI Taxonomy" id="4232"/>
    <lineage>
        <taxon>Eukaryota</taxon>
        <taxon>Viridiplantae</taxon>
        <taxon>Streptophyta</taxon>
        <taxon>Embryophyta</taxon>
        <taxon>Tracheophyta</taxon>
        <taxon>Spermatophyta</taxon>
        <taxon>Magnoliopsida</taxon>
        <taxon>eudicotyledons</taxon>
        <taxon>Gunneridae</taxon>
        <taxon>Pentapetalae</taxon>
        <taxon>asterids</taxon>
        <taxon>campanulids</taxon>
        <taxon>Asterales</taxon>
        <taxon>Asteraceae</taxon>
        <taxon>Asteroideae</taxon>
        <taxon>Heliantheae alliance</taxon>
        <taxon>Heliantheae</taxon>
        <taxon>Helianthus</taxon>
    </lineage>
</organism>
<dbReference type="Gramene" id="mRNA:HanXRQr2_Chr10g0456861">
    <property type="protein sequence ID" value="CDS:HanXRQr2_Chr10g0456861.1"/>
    <property type="gene ID" value="HanXRQr2_Chr10g0456861"/>
</dbReference>
<accession>A0A9K3I0L0</accession>
<sequence>MDALSKTTFQKPNIQTYKMYLILQLLVIISAFISLEHGPITVYAKPYTSAVASVNKHTDGAKPLYSVQMLTTYINTMEYLPGNFLIDIDAPIIWHDCIVQENMYHGSCPPNTLCTSPVSCEESECSEVRTFYSYKNPSCPPEIDGYSSSRWGSCTCGVNVLNPMTSSCDQPLLNYDEFTLRTSDGRNVFSNGNYGTFPKAACAPSSSVASFPANVSGVMAFSSSLYAFPASSYPPLKRTFALCFPSKTSAPGVLFLGAGPYYLLPQSNVDVRSYLSYTPLLTRPDSFDTHPDSFGYFIRVNSILIKKRSISVPANATTKLSTMDPYTTLRTDIYNSVVRRFSMVTKRLRPAKPVAPFGLCFSTSTNGLRVPDIDFNLPDGKKWTISTANSIKQITSEVACLAFVDGGATSEPAIVIGTFQFEDNFLVFDLVNSTFGFSSSLLRKKTSCSNFNFTLTYNA</sequence>
<dbReference type="InterPro" id="IPR032861">
    <property type="entry name" value="TAXi_N"/>
</dbReference>
<proteinExistence type="inferred from homology"/>
<reference evidence="3" key="2">
    <citation type="submission" date="2020-06" db="EMBL/GenBank/DDBJ databases">
        <title>Helianthus annuus Genome sequencing and assembly Release 2.</title>
        <authorList>
            <person name="Gouzy J."/>
            <person name="Langlade N."/>
            <person name="Munos S."/>
        </authorList>
    </citation>
    <scope>NUCLEOTIDE SEQUENCE</scope>
    <source>
        <tissue evidence="3">Leaves</tissue>
    </source>
</reference>
<evidence type="ECO:0000313" key="4">
    <source>
        <dbReference type="Proteomes" id="UP000215914"/>
    </source>
</evidence>
<comment type="similarity">
    <text evidence="1">Belongs to the peptidase A1 family.</text>
</comment>
<feature type="domain" description="Peptidase A1" evidence="2">
    <location>
        <begin position="68"/>
        <end position="438"/>
    </location>
</feature>
<dbReference type="Gene3D" id="2.40.70.10">
    <property type="entry name" value="Acid Proteases"/>
    <property type="match status" value="2"/>
</dbReference>
<dbReference type="InterPro" id="IPR032799">
    <property type="entry name" value="TAXi_C"/>
</dbReference>
<dbReference type="Pfam" id="PF14541">
    <property type="entry name" value="TAXi_C"/>
    <property type="match status" value="1"/>
</dbReference>
<gene>
    <name evidence="3" type="ORF">HanXRQr2_Chr10g0456861</name>
</gene>
<keyword evidence="3" id="KW-0858">Xylan degradation</keyword>
<evidence type="ECO:0000259" key="2">
    <source>
        <dbReference type="PROSITE" id="PS51767"/>
    </source>
</evidence>
<keyword evidence="3" id="KW-0378">Hydrolase</keyword>
<dbReference type="SUPFAM" id="SSF50630">
    <property type="entry name" value="Acid proteases"/>
    <property type="match status" value="1"/>
</dbReference>
<dbReference type="GO" id="GO:0006508">
    <property type="term" value="P:proteolysis"/>
    <property type="evidence" value="ECO:0007669"/>
    <property type="project" value="InterPro"/>
</dbReference>
<evidence type="ECO:0000256" key="1">
    <source>
        <dbReference type="ARBA" id="ARBA00007447"/>
    </source>
</evidence>
<evidence type="ECO:0000313" key="3">
    <source>
        <dbReference type="EMBL" id="KAF5787795.1"/>
    </source>
</evidence>
<dbReference type="Pfam" id="PF14543">
    <property type="entry name" value="TAXi_N"/>
    <property type="match status" value="1"/>
</dbReference>
<keyword evidence="3" id="KW-0119">Carbohydrate metabolism</keyword>
<reference evidence="3" key="1">
    <citation type="journal article" date="2017" name="Nature">
        <title>The sunflower genome provides insights into oil metabolism, flowering and Asterid evolution.</title>
        <authorList>
            <person name="Badouin H."/>
            <person name="Gouzy J."/>
            <person name="Grassa C.J."/>
            <person name="Murat F."/>
            <person name="Staton S.E."/>
            <person name="Cottret L."/>
            <person name="Lelandais-Briere C."/>
            <person name="Owens G.L."/>
            <person name="Carrere S."/>
            <person name="Mayjonade B."/>
            <person name="Legrand L."/>
            <person name="Gill N."/>
            <person name="Kane N.C."/>
            <person name="Bowers J.E."/>
            <person name="Hubner S."/>
            <person name="Bellec A."/>
            <person name="Berard A."/>
            <person name="Berges H."/>
            <person name="Blanchet N."/>
            <person name="Boniface M.C."/>
            <person name="Brunel D."/>
            <person name="Catrice O."/>
            <person name="Chaidir N."/>
            <person name="Claudel C."/>
            <person name="Donnadieu C."/>
            <person name="Faraut T."/>
            <person name="Fievet G."/>
            <person name="Helmstetter N."/>
            <person name="King M."/>
            <person name="Knapp S.J."/>
            <person name="Lai Z."/>
            <person name="Le Paslier M.C."/>
            <person name="Lippi Y."/>
            <person name="Lorenzon L."/>
            <person name="Mandel J.R."/>
            <person name="Marage G."/>
            <person name="Marchand G."/>
            <person name="Marquand E."/>
            <person name="Bret-Mestries E."/>
            <person name="Morien E."/>
            <person name="Nambeesan S."/>
            <person name="Nguyen T."/>
            <person name="Pegot-Espagnet P."/>
            <person name="Pouilly N."/>
            <person name="Raftis F."/>
            <person name="Sallet E."/>
            <person name="Schiex T."/>
            <person name="Thomas J."/>
            <person name="Vandecasteele C."/>
            <person name="Vares D."/>
            <person name="Vear F."/>
            <person name="Vautrin S."/>
            <person name="Crespi M."/>
            <person name="Mangin B."/>
            <person name="Burke J.M."/>
            <person name="Salse J."/>
            <person name="Munos S."/>
            <person name="Vincourt P."/>
            <person name="Rieseberg L.H."/>
            <person name="Langlade N.B."/>
        </authorList>
    </citation>
    <scope>NUCLEOTIDE SEQUENCE</scope>
    <source>
        <tissue evidence="3">Leaves</tissue>
    </source>
</reference>
<dbReference type="GO" id="GO:0045493">
    <property type="term" value="P:xylan catabolic process"/>
    <property type="evidence" value="ECO:0007669"/>
    <property type="project" value="UniProtKB-KW"/>
</dbReference>
<dbReference type="PROSITE" id="PS51767">
    <property type="entry name" value="PEPTIDASE_A1"/>
    <property type="match status" value="1"/>
</dbReference>
<dbReference type="Proteomes" id="UP000215914">
    <property type="component" value="Unassembled WGS sequence"/>
</dbReference>
<dbReference type="EMBL" id="MNCJ02000325">
    <property type="protein sequence ID" value="KAF5787795.1"/>
    <property type="molecule type" value="Genomic_DNA"/>
</dbReference>